<dbReference type="AlphaFoldDB" id="A0A6J4JU05"/>
<proteinExistence type="predicted"/>
<protein>
    <submittedName>
        <fullName evidence="1">Uncharacterized protein</fullName>
    </submittedName>
</protein>
<dbReference type="EMBL" id="CADCTM010000703">
    <property type="protein sequence ID" value="CAA9287501.1"/>
    <property type="molecule type" value="Genomic_DNA"/>
</dbReference>
<sequence length="51" mass="5505">MLFKPTIFSPKPALPTSACTLIKLKTAVIKGQTRCPPHNHHQANRVTPAAA</sequence>
<name>A0A6J4JU05_9CYAN</name>
<reference evidence="1" key="1">
    <citation type="submission" date="2020-02" db="EMBL/GenBank/DDBJ databases">
        <authorList>
            <person name="Meier V. D."/>
        </authorList>
    </citation>
    <scope>NUCLEOTIDE SEQUENCE</scope>
    <source>
        <strain evidence="1">AVDCRST_MAG92</strain>
    </source>
</reference>
<evidence type="ECO:0000313" key="1">
    <source>
        <dbReference type="EMBL" id="CAA9287501.1"/>
    </source>
</evidence>
<accession>A0A6J4JU05</accession>
<gene>
    <name evidence="1" type="ORF">AVDCRST_MAG92-4034</name>
</gene>
<organism evidence="1">
    <name type="scientific">uncultured Coleofasciculus sp</name>
    <dbReference type="NCBI Taxonomy" id="1267456"/>
    <lineage>
        <taxon>Bacteria</taxon>
        <taxon>Bacillati</taxon>
        <taxon>Cyanobacteriota</taxon>
        <taxon>Cyanophyceae</taxon>
        <taxon>Coleofasciculales</taxon>
        <taxon>Coleofasciculaceae</taxon>
        <taxon>Coleofasciculus</taxon>
        <taxon>environmental samples</taxon>
    </lineage>
</organism>